<dbReference type="AlphaFoldDB" id="A0ABD0PW72"/>
<dbReference type="Proteomes" id="UP001529510">
    <property type="component" value="Unassembled WGS sequence"/>
</dbReference>
<reference evidence="1 2" key="1">
    <citation type="submission" date="2024-05" db="EMBL/GenBank/DDBJ databases">
        <title>Genome sequencing and assembly of Indian major carp, Cirrhinus mrigala (Hamilton, 1822).</title>
        <authorList>
            <person name="Mohindra V."/>
            <person name="Chowdhury L.M."/>
            <person name="Lal K."/>
            <person name="Jena J.K."/>
        </authorList>
    </citation>
    <scope>NUCLEOTIDE SEQUENCE [LARGE SCALE GENOMIC DNA]</scope>
    <source>
        <strain evidence="1">CM1030</strain>
        <tissue evidence="1">Blood</tissue>
    </source>
</reference>
<sequence length="51" mass="5787">MCFTGYGISSLSAEDSERWESRRLLQDFDIDSNYTDEVQIGPNAEKNCTPP</sequence>
<feature type="non-terminal residue" evidence="1">
    <location>
        <position position="51"/>
    </location>
</feature>
<evidence type="ECO:0000313" key="2">
    <source>
        <dbReference type="Proteomes" id="UP001529510"/>
    </source>
</evidence>
<organism evidence="1 2">
    <name type="scientific">Cirrhinus mrigala</name>
    <name type="common">Mrigala</name>
    <dbReference type="NCBI Taxonomy" id="683832"/>
    <lineage>
        <taxon>Eukaryota</taxon>
        <taxon>Metazoa</taxon>
        <taxon>Chordata</taxon>
        <taxon>Craniata</taxon>
        <taxon>Vertebrata</taxon>
        <taxon>Euteleostomi</taxon>
        <taxon>Actinopterygii</taxon>
        <taxon>Neopterygii</taxon>
        <taxon>Teleostei</taxon>
        <taxon>Ostariophysi</taxon>
        <taxon>Cypriniformes</taxon>
        <taxon>Cyprinidae</taxon>
        <taxon>Labeoninae</taxon>
        <taxon>Labeonini</taxon>
        <taxon>Cirrhinus</taxon>
    </lineage>
</organism>
<evidence type="ECO:0000313" key="1">
    <source>
        <dbReference type="EMBL" id="KAL0178002.1"/>
    </source>
</evidence>
<gene>
    <name evidence="1" type="ORF">M9458_026896</name>
</gene>
<protein>
    <submittedName>
        <fullName evidence="1">Uncharacterized protein</fullName>
    </submittedName>
</protein>
<name>A0ABD0PW72_CIRMR</name>
<comment type="caution">
    <text evidence="1">The sequence shown here is derived from an EMBL/GenBank/DDBJ whole genome shotgun (WGS) entry which is preliminary data.</text>
</comment>
<dbReference type="EMBL" id="JAMKFB020000013">
    <property type="protein sequence ID" value="KAL0178002.1"/>
    <property type="molecule type" value="Genomic_DNA"/>
</dbReference>
<accession>A0ABD0PW72</accession>
<proteinExistence type="predicted"/>
<keyword evidence="2" id="KW-1185">Reference proteome</keyword>